<dbReference type="InterPro" id="IPR050313">
    <property type="entry name" value="Carb_Metab_HTH_regulators"/>
</dbReference>
<evidence type="ECO:0000256" key="5">
    <source>
        <dbReference type="ARBA" id="ARBA00024937"/>
    </source>
</evidence>
<dbReference type="Pfam" id="PF00455">
    <property type="entry name" value="DeoRC"/>
    <property type="match status" value="1"/>
</dbReference>
<keyword evidence="3" id="KW-0805">Transcription regulation</keyword>
<dbReference type="SMART" id="SM01134">
    <property type="entry name" value="DeoRC"/>
    <property type="match status" value="1"/>
</dbReference>
<dbReference type="Gene3D" id="1.10.10.10">
    <property type="entry name" value="Winged helix-like DNA-binding domain superfamily/Winged helix DNA-binding domain"/>
    <property type="match status" value="1"/>
</dbReference>
<dbReference type="Pfam" id="PF08220">
    <property type="entry name" value="HTH_DeoR"/>
    <property type="match status" value="1"/>
</dbReference>
<dbReference type="AlphaFoldDB" id="A0A3L7A741"/>
<name>A0A3L7A741_9MICO</name>
<dbReference type="PANTHER" id="PTHR30363">
    <property type="entry name" value="HTH-TYPE TRANSCRIPTIONAL REGULATOR SRLR-RELATED"/>
    <property type="match status" value="1"/>
</dbReference>
<dbReference type="PROSITE" id="PS51000">
    <property type="entry name" value="HTH_DEOR_2"/>
    <property type="match status" value="1"/>
</dbReference>
<evidence type="ECO:0000259" key="6">
    <source>
        <dbReference type="PROSITE" id="PS51000"/>
    </source>
</evidence>
<accession>A0A3L7A741</accession>
<dbReference type="PANTHER" id="PTHR30363:SF4">
    <property type="entry name" value="GLYCEROL-3-PHOSPHATE REGULON REPRESSOR"/>
    <property type="match status" value="1"/>
</dbReference>
<dbReference type="Gene3D" id="3.40.50.1360">
    <property type="match status" value="1"/>
</dbReference>
<organism evidence="7 8">
    <name type="scientific">Mycetocola tolaasinivorans</name>
    <dbReference type="NCBI Taxonomy" id="76635"/>
    <lineage>
        <taxon>Bacteria</taxon>
        <taxon>Bacillati</taxon>
        <taxon>Actinomycetota</taxon>
        <taxon>Actinomycetes</taxon>
        <taxon>Micrococcales</taxon>
        <taxon>Microbacteriaceae</taxon>
        <taxon>Mycetocola</taxon>
    </lineage>
</organism>
<keyword evidence="4" id="KW-0804">Transcription</keyword>
<dbReference type="Proteomes" id="UP000272503">
    <property type="component" value="Unassembled WGS sequence"/>
</dbReference>
<evidence type="ECO:0000256" key="1">
    <source>
        <dbReference type="ARBA" id="ARBA00021390"/>
    </source>
</evidence>
<dbReference type="InterPro" id="IPR036388">
    <property type="entry name" value="WH-like_DNA-bd_sf"/>
</dbReference>
<reference evidence="7 8" key="1">
    <citation type="submission" date="2018-10" db="EMBL/GenBank/DDBJ databases">
        <authorList>
            <person name="Li J."/>
        </authorList>
    </citation>
    <scope>NUCLEOTIDE SEQUENCE [LARGE SCALE GENOMIC DNA]</scope>
    <source>
        <strain evidence="7 8">IF 016277</strain>
    </source>
</reference>
<feature type="domain" description="HTH deoR-type" evidence="6">
    <location>
        <begin position="3"/>
        <end position="58"/>
    </location>
</feature>
<comment type="function">
    <text evidence="5">Repressor of the lactose catabolism operon. Galactose-6-phosphate is the inducer.</text>
</comment>
<dbReference type="InterPro" id="IPR037171">
    <property type="entry name" value="NagB/RpiA_transferase-like"/>
</dbReference>
<comment type="caution">
    <text evidence="7">The sequence shown here is derived from an EMBL/GenBank/DDBJ whole genome shotgun (WGS) entry which is preliminary data.</text>
</comment>
<evidence type="ECO:0000313" key="7">
    <source>
        <dbReference type="EMBL" id="RLP75977.1"/>
    </source>
</evidence>
<dbReference type="SUPFAM" id="SSF46785">
    <property type="entry name" value="Winged helix' DNA-binding domain"/>
    <property type="match status" value="1"/>
</dbReference>
<dbReference type="InterPro" id="IPR014036">
    <property type="entry name" value="DeoR-like_C"/>
</dbReference>
<evidence type="ECO:0000256" key="4">
    <source>
        <dbReference type="ARBA" id="ARBA00023163"/>
    </source>
</evidence>
<dbReference type="InterPro" id="IPR036390">
    <property type="entry name" value="WH_DNA-bd_sf"/>
</dbReference>
<proteinExistence type="predicted"/>
<dbReference type="PRINTS" id="PR00037">
    <property type="entry name" value="HTHLACR"/>
</dbReference>
<dbReference type="SUPFAM" id="SSF100950">
    <property type="entry name" value="NagB/RpiA/CoA transferase-like"/>
    <property type="match status" value="1"/>
</dbReference>
<keyword evidence="8" id="KW-1185">Reference proteome</keyword>
<dbReference type="SMART" id="SM00420">
    <property type="entry name" value="HTH_DEOR"/>
    <property type="match status" value="1"/>
</dbReference>
<dbReference type="EMBL" id="RCUX01000005">
    <property type="protein sequence ID" value="RLP75977.1"/>
    <property type="molecule type" value="Genomic_DNA"/>
</dbReference>
<protein>
    <recommendedName>
        <fullName evidence="1">Lactose phosphotransferase system repressor</fullName>
    </recommendedName>
</protein>
<evidence type="ECO:0000313" key="8">
    <source>
        <dbReference type="Proteomes" id="UP000272503"/>
    </source>
</evidence>
<sequence>MYAAERQQLILTLARAQGRVEGSALADQLEVTAETIRRDLTALERRGLVKRAHGGAIPTDALNSEINVTERIGRHLADKRSIAQLALEQLPQTGTILLDAGTTTLAIAQALPADAELTVVANSPMICAALSTKPGITLLQLGGQVRSMTGAAVGRWTTDALAELTVDVGFIGTNGFDLARGLTTPDQIEAATKRAMVIASRTTVLVADSSKAASVHLHRFATLEEMDVIITDGDVDEDLAEAIRAAGPKVIHS</sequence>
<keyword evidence="2" id="KW-0678">Repressor</keyword>
<evidence type="ECO:0000256" key="3">
    <source>
        <dbReference type="ARBA" id="ARBA00023015"/>
    </source>
</evidence>
<evidence type="ECO:0000256" key="2">
    <source>
        <dbReference type="ARBA" id="ARBA00022491"/>
    </source>
</evidence>
<dbReference type="OrthoDB" id="7688673at2"/>
<gene>
    <name evidence="7" type="ORF">D9V32_07400</name>
</gene>
<dbReference type="GO" id="GO:0003700">
    <property type="term" value="F:DNA-binding transcription factor activity"/>
    <property type="evidence" value="ECO:0007669"/>
    <property type="project" value="InterPro"/>
</dbReference>
<dbReference type="InterPro" id="IPR001034">
    <property type="entry name" value="DeoR_HTH"/>
</dbReference>